<reference evidence="1 2" key="1">
    <citation type="submission" date="2018-03" db="EMBL/GenBank/DDBJ databases">
        <title>Non-Typhoidal Salmonella genome sequencing and assembly.</title>
        <authorList>
            <person name="Matchawe C."/>
        </authorList>
    </citation>
    <scope>NUCLEOTIDE SEQUENCE [LARGE SCALE GENOMIC DNA]</scope>
    <source>
        <strain evidence="1 2">35dea</strain>
    </source>
</reference>
<proteinExistence type="predicted"/>
<dbReference type="GO" id="GO:0008803">
    <property type="term" value="F:bis(5'-nucleosyl)-tetraphosphatase (symmetrical) activity"/>
    <property type="evidence" value="ECO:0007669"/>
    <property type="project" value="UniProtKB-EC"/>
</dbReference>
<evidence type="ECO:0000313" key="2">
    <source>
        <dbReference type="Proteomes" id="UP000298491"/>
    </source>
</evidence>
<dbReference type="InterPro" id="IPR029052">
    <property type="entry name" value="Metallo-depent_PP-like"/>
</dbReference>
<dbReference type="AlphaFoldDB" id="A0A659QVX8"/>
<dbReference type="EMBL" id="PYKB01000843">
    <property type="protein sequence ID" value="TGC91401.1"/>
    <property type="molecule type" value="Genomic_DNA"/>
</dbReference>
<dbReference type="Gene3D" id="3.60.21.10">
    <property type="match status" value="1"/>
</dbReference>
<organism evidence="1 2">
    <name type="scientific">Salmonella enterica subsp. enterica serovar Wilhelmsburg</name>
    <dbReference type="NCBI Taxonomy" id="1960126"/>
    <lineage>
        <taxon>Bacteria</taxon>
        <taxon>Pseudomonadati</taxon>
        <taxon>Pseudomonadota</taxon>
        <taxon>Gammaproteobacteria</taxon>
        <taxon>Enterobacterales</taxon>
        <taxon>Enterobacteriaceae</taxon>
        <taxon>Salmonella</taxon>
    </lineage>
</organism>
<gene>
    <name evidence="1" type="primary">apaH</name>
    <name evidence="1" type="ORF">C9F09_13350</name>
</gene>
<protein>
    <submittedName>
        <fullName evidence="1">Diadenosine tetraphosphatase</fullName>
        <ecNumber evidence="1">3.6.1.41</ecNumber>
    </submittedName>
</protein>
<keyword evidence="1" id="KW-0378">Hydrolase</keyword>
<comment type="caution">
    <text evidence="1">The sequence shown here is derived from an EMBL/GenBank/DDBJ whole genome shotgun (WGS) entry which is preliminary data.</text>
</comment>
<name>A0A659QVX8_SALET</name>
<feature type="non-terminal residue" evidence="1">
    <location>
        <position position="1"/>
    </location>
</feature>
<dbReference type="Proteomes" id="UP000298491">
    <property type="component" value="Unassembled WGS sequence"/>
</dbReference>
<dbReference type="EC" id="3.6.1.41" evidence="1"/>
<accession>A0A659QVX8</accession>
<sequence length="49" mass="5539">KGTPEGIYALDTGCCWGGELTWLRWEDKQYFVQPSNRQMDMGEGEAVNA</sequence>
<evidence type="ECO:0000313" key="1">
    <source>
        <dbReference type="EMBL" id="TGC91401.1"/>
    </source>
</evidence>